<dbReference type="Pfam" id="PF00806">
    <property type="entry name" value="PUF"/>
    <property type="match status" value="8"/>
</dbReference>
<keyword evidence="2" id="KW-0963">Cytoplasm</keyword>
<feature type="domain" description="PUM-HD" evidence="9">
    <location>
        <begin position="264"/>
        <end position="605"/>
    </location>
</feature>
<feature type="region of interest" description="Disordered" evidence="8">
    <location>
        <begin position="73"/>
        <end position="117"/>
    </location>
</feature>
<dbReference type="GO" id="GO:0061014">
    <property type="term" value="P:positive regulation of mRNA catabolic process"/>
    <property type="evidence" value="ECO:0007669"/>
    <property type="project" value="UniProtKB-ARBA"/>
</dbReference>
<feature type="region of interest" description="Disordered" evidence="8">
    <location>
        <begin position="212"/>
        <end position="231"/>
    </location>
</feature>
<feature type="repeat" description="Pumilio" evidence="7">
    <location>
        <begin position="501"/>
        <end position="536"/>
    </location>
</feature>
<dbReference type="GO" id="GO:0003730">
    <property type="term" value="F:mRNA 3'-UTR binding"/>
    <property type="evidence" value="ECO:0007669"/>
    <property type="project" value="TreeGrafter"/>
</dbReference>
<feature type="repeat" description="Pumilio" evidence="7">
    <location>
        <begin position="285"/>
        <end position="320"/>
    </location>
</feature>
<sequence>MSSNPQSQAEYTNQMTTEIPAAIPLSRGIWASPSPVRSPFASEASLAYPATYDSVASSAADYEAYRSGGIAWGSATSASGRRSSHALTEPEGSHRSLSRGDTDFPRRSSLNGRVGTKQSSAPFLSSLSFHPQPKNNFLGPSISLLDQFSNLADATRQTELAHRLENVHVSDVPSKYQTTTSSSSSKSTSPVSSESRLWNGAWKPQDLAPAPVAPAQMASPAPVAPPSVVSPAPHPVAASVVPPLAGAPKSKAPPPRKKDWKRGRRSENPLLEELRSRNHPLRIEDMLGQVLEVSTDQHGSRFIQEQLSQATPEVRQRFFEETEPHRLQLMTDVFGNYVIQQLFELGTPAQRSTMVKQMSTRVLSLSLQMYGCRVVQMAIRHSSEAEQVSLVDELRTHVVRCIKDHNGNHVIQKAIECVAPKHVQFIYKDLMNHTLELSRHTYGCRVVQRILEFGDAETRHKLVIELKALIDRLVEDQYGNYVVQHIVDHGPAEDRDWVLERLVPRLVVLSTHKYASNVIEKCFLRGTPRQRSAMITAILENDIYGVPSVVTMIRDQYANYVVQKMLDNATADDRRRLVAAIKPHIATIKRNFYGKHLAAIEKLLHE</sequence>
<feature type="region of interest" description="Disordered" evidence="8">
    <location>
        <begin position="171"/>
        <end position="196"/>
    </location>
</feature>
<comment type="caution">
    <text evidence="10">The sequence shown here is derived from an EMBL/GenBank/DDBJ whole genome shotgun (WGS) entry which is preliminary data.</text>
</comment>
<dbReference type="SMART" id="SM00025">
    <property type="entry name" value="Pumilio"/>
    <property type="match status" value="8"/>
</dbReference>
<evidence type="ECO:0000259" key="9">
    <source>
        <dbReference type="PROSITE" id="PS50303"/>
    </source>
</evidence>
<dbReference type="InterPro" id="IPR011989">
    <property type="entry name" value="ARM-like"/>
</dbReference>
<dbReference type="GO" id="GO:0005634">
    <property type="term" value="C:nucleus"/>
    <property type="evidence" value="ECO:0007669"/>
    <property type="project" value="TreeGrafter"/>
</dbReference>
<dbReference type="EMBL" id="NDIQ01000001">
    <property type="protein sequence ID" value="PRT53040.1"/>
    <property type="molecule type" value="Genomic_DNA"/>
</dbReference>
<dbReference type="OrthoDB" id="668540at2759"/>
<dbReference type="PANTHER" id="PTHR12537">
    <property type="entry name" value="RNA BINDING PROTEIN PUMILIO-RELATED"/>
    <property type="match status" value="1"/>
</dbReference>
<dbReference type="GO" id="GO:0010629">
    <property type="term" value="P:negative regulation of gene expression"/>
    <property type="evidence" value="ECO:0007669"/>
    <property type="project" value="UniProtKB-ARBA"/>
</dbReference>
<comment type="subcellular location">
    <subcellularLocation>
        <location evidence="1">Cytoplasm</location>
    </subcellularLocation>
</comment>
<evidence type="ECO:0000256" key="2">
    <source>
        <dbReference type="ARBA" id="ARBA00022490"/>
    </source>
</evidence>
<feature type="repeat" description="Pumilio" evidence="7">
    <location>
        <begin position="429"/>
        <end position="465"/>
    </location>
</feature>
<dbReference type="InterPro" id="IPR033133">
    <property type="entry name" value="PUM-HD"/>
</dbReference>
<evidence type="ECO:0000256" key="3">
    <source>
        <dbReference type="ARBA" id="ARBA00022737"/>
    </source>
</evidence>
<feature type="compositionally biased region" description="Basic and acidic residues" evidence="8">
    <location>
        <begin position="91"/>
        <end position="106"/>
    </location>
</feature>
<reference evidence="10 11" key="1">
    <citation type="submission" date="2017-04" db="EMBL/GenBank/DDBJ databases">
        <title>Genome sequencing of [Candida] sorbophila.</title>
        <authorList>
            <person name="Ahn J.O."/>
        </authorList>
    </citation>
    <scope>NUCLEOTIDE SEQUENCE [LARGE SCALE GENOMIC DNA]</scope>
    <source>
        <strain evidence="10 11">DS02</strain>
    </source>
</reference>
<protein>
    <recommendedName>
        <fullName evidence="6">Pumilio homology domain family member 3</fullName>
    </recommendedName>
</protein>
<evidence type="ECO:0000256" key="8">
    <source>
        <dbReference type="SAM" id="MobiDB-lite"/>
    </source>
</evidence>
<gene>
    <name evidence="10" type="ORF">B9G98_00660</name>
</gene>
<dbReference type="CDD" id="cd07920">
    <property type="entry name" value="Pumilio"/>
    <property type="match status" value="1"/>
</dbReference>
<dbReference type="PROSITE" id="PS50302">
    <property type="entry name" value="PUM"/>
    <property type="match status" value="8"/>
</dbReference>
<evidence type="ECO:0000313" key="10">
    <source>
        <dbReference type="EMBL" id="PRT53040.1"/>
    </source>
</evidence>
<accession>A0A2T0FDJ5</accession>
<dbReference type="STRING" id="45607.A0A2T0FDJ5"/>
<dbReference type="GO" id="GO:0010608">
    <property type="term" value="P:post-transcriptional regulation of gene expression"/>
    <property type="evidence" value="ECO:0007669"/>
    <property type="project" value="TreeGrafter"/>
</dbReference>
<feature type="compositionally biased region" description="Polar residues" evidence="8">
    <location>
        <begin position="108"/>
        <end position="117"/>
    </location>
</feature>
<feature type="repeat" description="Pumilio" evidence="7">
    <location>
        <begin position="472"/>
        <end position="500"/>
    </location>
</feature>
<dbReference type="AlphaFoldDB" id="A0A2T0FDJ5"/>
<keyword evidence="11" id="KW-1185">Reference proteome</keyword>
<feature type="repeat" description="Pumilio" evidence="7">
    <location>
        <begin position="357"/>
        <end position="392"/>
    </location>
</feature>
<feature type="repeat" description="Pumilio" evidence="7">
    <location>
        <begin position="393"/>
        <end position="428"/>
    </location>
</feature>
<dbReference type="InterPro" id="IPR001313">
    <property type="entry name" value="Pumilio_RNA-bd_rpt"/>
</dbReference>
<proteinExistence type="inferred from homology"/>
<feature type="region of interest" description="Disordered" evidence="8">
    <location>
        <begin position="240"/>
        <end position="273"/>
    </location>
</feature>
<dbReference type="PANTHER" id="PTHR12537:SF112">
    <property type="entry name" value="FEM-3 MRNA-BINDING FACTOR 1-RELATED"/>
    <property type="match status" value="1"/>
</dbReference>
<evidence type="ECO:0000256" key="4">
    <source>
        <dbReference type="ARBA" id="ARBA00022884"/>
    </source>
</evidence>
<keyword evidence="3" id="KW-0677">Repeat</keyword>
<organism evidence="10 11">
    <name type="scientific">Wickerhamiella sorbophila</name>
    <dbReference type="NCBI Taxonomy" id="45607"/>
    <lineage>
        <taxon>Eukaryota</taxon>
        <taxon>Fungi</taxon>
        <taxon>Dikarya</taxon>
        <taxon>Ascomycota</taxon>
        <taxon>Saccharomycotina</taxon>
        <taxon>Dipodascomycetes</taxon>
        <taxon>Dipodascales</taxon>
        <taxon>Trichomonascaceae</taxon>
        <taxon>Wickerhamiella</taxon>
    </lineage>
</organism>
<evidence type="ECO:0000256" key="7">
    <source>
        <dbReference type="PROSITE-ProRule" id="PRU00317"/>
    </source>
</evidence>
<name>A0A2T0FDJ5_9ASCO</name>
<evidence type="ECO:0000313" key="11">
    <source>
        <dbReference type="Proteomes" id="UP000238350"/>
    </source>
</evidence>
<dbReference type="InterPro" id="IPR016024">
    <property type="entry name" value="ARM-type_fold"/>
</dbReference>
<dbReference type="Proteomes" id="UP000238350">
    <property type="component" value="Unassembled WGS sequence"/>
</dbReference>
<dbReference type="PROSITE" id="PS50303">
    <property type="entry name" value="PUM_HD"/>
    <property type="match status" value="1"/>
</dbReference>
<keyword evidence="4" id="KW-0694">RNA-binding</keyword>
<dbReference type="RefSeq" id="XP_024662986.1">
    <property type="nucleotide sequence ID" value="XM_024807218.1"/>
</dbReference>
<dbReference type="FunFam" id="1.25.10.10:FF:000004">
    <property type="entry name" value="Pumilio homolog 1 isoform 2"/>
    <property type="match status" value="1"/>
</dbReference>
<feature type="repeat" description="Pumilio" evidence="7">
    <location>
        <begin position="542"/>
        <end position="579"/>
    </location>
</feature>
<feature type="compositionally biased region" description="Basic residues" evidence="8">
    <location>
        <begin position="254"/>
        <end position="264"/>
    </location>
</feature>
<evidence type="ECO:0000256" key="6">
    <source>
        <dbReference type="ARBA" id="ARBA00081811"/>
    </source>
</evidence>
<feature type="compositionally biased region" description="Low complexity" evidence="8">
    <location>
        <begin position="240"/>
        <end position="250"/>
    </location>
</feature>
<feature type="repeat" description="Pumilio" evidence="7">
    <location>
        <begin position="321"/>
        <end position="356"/>
    </location>
</feature>
<dbReference type="GeneID" id="36514409"/>
<evidence type="ECO:0000256" key="5">
    <source>
        <dbReference type="ARBA" id="ARBA00060736"/>
    </source>
</evidence>
<dbReference type="SUPFAM" id="SSF48371">
    <property type="entry name" value="ARM repeat"/>
    <property type="match status" value="1"/>
</dbReference>
<dbReference type="GO" id="GO:0005737">
    <property type="term" value="C:cytoplasm"/>
    <property type="evidence" value="ECO:0007669"/>
    <property type="project" value="UniProtKB-SubCell"/>
</dbReference>
<comment type="similarity">
    <text evidence="5">Belongs to the PUF3 family.</text>
</comment>
<dbReference type="InterPro" id="IPR033712">
    <property type="entry name" value="Pumilio_RNA-bd"/>
</dbReference>
<feature type="compositionally biased region" description="Low complexity" evidence="8">
    <location>
        <begin position="178"/>
        <end position="195"/>
    </location>
</feature>
<dbReference type="Gene3D" id="1.25.10.10">
    <property type="entry name" value="Leucine-rich Repeat Variant"/>
    <property type="match status" value="1"/>
</dbReference>
<evidence type="ECO:0000256" key="1">
    <source>
        <dbReference type="ARBA" id="ARBA00004496"/>
    </source>
</evidence>